<evidence type="ECO:0000256" key="1">
    <source>
        <dbReference type="SAM" id="Phobius"/>
    </source>
</evidence>
<dbReference type="RefSeq" id="WP_073787078.1">
    <property type="nucleotide sequence ID" value="NZ_LFBV01000002.1"/>
</dbReference>
<dbReference type="STRING" id="1048205.AB852_12370"/>
<feature type="transmembrane region" description="Helical" evidence="1">
    <location>
        <begin position="121"/>
        <end position="141"/>
    </location>
</feature>
<keyword evidence="1" id="KW-1133">Transmembrane helix</keyword>
<evidence type="ECO:0000313" key="3">
    <source>
        <dbReference type="Proteomes" id="UP000186455"/>
    </source>
</evidence>
<sequence length="220" mass="22210">MTEIRSPLRIVRALLFAVTCVLLTTLGHTLTSGHGMPAGVPLAALPAVAALAWAAAGRVRGTAEISLALLAVQGALHAYFTLALPHGATPAGHPAAHGGGPGATGAMGGAGGGHLESPLGASPFAMVCAHVLAALFCGWWLSHGETAFLRLLHAAGTLAFTPLRPPLRAVPVPAPPVPVARPRRRAARPRPLDGLFGHTLVRRGPPAHRAANATAPGATV</sequence>
<keyword evidence="1" id="KW-0812">Transmembrane</keyword>
<dbReference type="EMBL" id="LFBV01000002">
    <property type="protein sequence ID" value="OKH94930.1"/>
    <property type="molecule type" value="Genomic_DNA"/>
</dbReference>
<dbReference type="Proteomes" id="UP000186455">
    <property type="component" value="Unassembled WGS sequence"/>
</dbReference>
<accession>A0A1Q4VB50</accession>
<comment type="caution">
    <text evidence="2">The sequence shown here is derived from an EMBL/GenBank/DDBJ whole genome shotgun (WGS) entry which is preliminary data.</text>
</comment>
<organism evidence="2 3">
    <name type="scientific">Streptomyces uncialis</name>
    <dbReference type="NCBI Taxonomy" id="1048205"/>
    <lineage>
        <taxon>Bacteria</taxon>
        <taxon>Bacillati</taxon>
        <taxon>Actinomycetota</taxon>
        <taxon>Actinomycetes</taxon>
        <taxon>Kitasatosporales</taxon>
        <taxon>Streptomycetaceae</taxon>
        <taxon>Streptomyces</taxon>
    </lineage>
</organism>
<evidence type="ECO:0000313" key="2">
    <source>
        <dbReference type="EMBL" id="OKH94930.1"/>
    </source>
</evidence>
<name>A0A1Q4VB50_9ACTN</name>
<protein>
    <recommendedName>
        <fullName evidence="4">Integral membrane protein</fullName>
    </recommendedName>
</protein>
<reference evidence="2 3" key="1">
    <citation type="submission" date="2015-06" db="EMBL/GenBank/DDBJ databases">
        <title>Cloning and characterization of the uncialamcin biosynthetic gene cluster.</title>
        <authorList>
            <person name="Yan X."/>
            <person name="Huang T."/>
            <person name="Ge H."/>
            <person name="Shen B."/>
        </authorList>
    </citation>
    <scope>NUCLEOTIDE SEQUENCE [LARGE SCALE GENOMIC DNA]</scope>
    <source>
        <strain evidence="2 3">DCA2648</strain>
    </source>
</reference>
<keyword evidence="3" id="KW-1185">Reference proteome</keyword>
<dbReference type="AlphaFoldDB" id="A0A1Q4VB50"/>
<feature type="transmembrane region" description="Helical" evidence="1">
    <location>
        <begin position="37"/>
        <end position="55"/>
    </location>
</feature>
<proteinExistence type="predicted"/>
<keyword evidence="1" id="KW-0472">Membrane</keyword>
<gene>
    <name evidence="2" type="ORF">AB852_12370</name>
</gene>
<evidence type="ECO:0008006" key="4">
    <source>
        <dbReference type="Google" id="ProtNLM"/>
    </source>
</evidence>
<feature type="transmembrane region" description="Helical" evidence="1">
    <location>
        <begin position="67"/>
        <end position="84"/>
    </location>
</feature>